<feature type="transmembrane region" description="Helical" evidence="2">
    <location>
        <begin position="133"/>
        <end position="153"/>
    </location>
</feature>
<evidence type="ECO:0000259" key="3">
    <source>
        <dbReference type="Pfam" id="PF20152"/>
    </source>
</evidence>
<evidence type="ECO:0000256" key="2">
    <source>
        <dbReference type="SAM" id="Phobius"/>
    </source>
</evidence>
<feature type="transmembrane region" description="Helical" evidence="2">
    <location>
        <begin position="242"/>
        <end position="262"/>
    </location>
</feature>
<gene>
    <name evidence="4" type="ORF">EHS25_004032</name>
</gene>
<keyword evidence="5" id="KW-1185">Reference proteome</keyword>
<feature type="transmembrane region" description="Helical" evidence="2">
    <location>
        <begin position="205"/>
        <end position="230"/>
    </location>
</feature>
<dbReference type="InterPro" id="IPR045339">
    <property type="entry name" value="DUF6534"/>
</dbReference>
<dbReference type="AlphaFoldDB" id="A0A427YT27"/>
<feature type="transmembrane region" description="Helical" evidence="2">
    <location>
        <begin position="173"/>
        <end position="193"/>
    </location>
</feature>
<reference evidence="4 5" key="1">
    <citation type="submission" date="2018-11" db="EMBL/GenBank/DDBJ databases">
        <title>Genome sequence of Saitozyma podzolica DSM 27192.</title>
        <authorList>
            <person name="Aliyu H."/>
            <person name="Gorte O."/>
            <person name="Ochsenreither K."/>
        </authorList>
    </citation>
    <scope>NUCLEOTIDE SEQUENCE [LARGE SCALE GENOMIC DNA]</scope>
    <source>
        <strain evidence="4 5">DSM 27192</strain>
    </source>
</reference>
<dbReference type="OrthoDB" id="2583436at2759"/>
<dbReference type="PANTHER" id="PTHR40465:SF1">
    <property type="entry name" value="DUF6534 DOMAIN-CONTAINING PROTEIN"/>
    <property type="match status" value="1"/>
</dbReference>
<evidence type="ECO:0000313" key="5">
    <source>
        <dbReference type="Proteomes" id="UP000279259"/>
    </source>
</evidence>
<evidence type="ECO:0000256" key="1">
    <source>
        <dbReference type="SAM" id="MobiDB-lite"/>
    </source>
</evidence>
<evidence type="ECO:0000313" key="4">
    <source>
        <dbReference type="EMBL" id="RSH94229.1"/>
    </source>
</evidence>
<feature type="transmembrane region" description="Helical" evidence="2">
    <location>
        <begin position="20"/>
        <end position="43"/>
    </location>
</feature>
<keyword evidence="2" id="KW-1133">Transmembrane helix</keyword>
<keyword evidence="2" id="KW-0812">Transmembrane</keyword>
<sequence length="354" mass="39761">MVQLTASESEEIGELILEPHLGLSLGPFIIGFLVDALLLGVVIQQFIMWHTYSASSERRWAKFLVYYLFFASFATSGYLLAYILHLFVNNFGTFGHFLDTNWSSPFYLLDLFSRLPVSAFFGERAWRLMGRSWLVGGSITLLLLVSAGGAIGAKVQAVNDQLGNTEMYLVYTWLGSEMASDVVTTVCIMWCLLRSKTSFDSTNRVINKLLVLTVETQLPPTIMAVGYLIFYVMVHVSTKFETFAAFFTCTPKIYVVCLLTVLSARLKLREERSNAWRADTYRMRSRKEATQQMTIDVTTETYTHIEAHGVRGRDQSHVLPTLPRTMKYPDSPEAPSTVDVGHSGDGNLSAVHLV</sequence>
<dbReference type="EMBL" id="RSCD01000002">
    <property type="protein sequence ID" value="RSH94229.1"/>
    <property type="molecule type" value="Genomic_DNA"/>
</dbReference>
<organism evidence="4 5">
    <name type="scientific">Saitozyma podzolica</name>
    <dbReference type="NCBI Taxonomy" id="1890683"/>
    <lineage>
        <taxon>Eukaryota</taxon>
        <taxon>Fungi</taxon>
        <taxon>Dikarya</taxon>
        <taxon>Basidiomycota</taxon>
        <taxon>Agaricomycotina</taxon>
        <taxon>Tremellomycetes</taxon>
        <taxon>Tremellales</taxon>
        <taxon>Trimorphomycetaceae</taxon>
        <taxon>Saitozyma</taxon>
    </lineage>
</organism>
<feature type="transmembrane region" description="Helical" evidence="2">
    <location>
        <begin position="64"/>
        <end position="84"/>
    </location>
</feature>
<dbReference type="STRING" id="1890683.A0A427YT27"/>
<feature type="transmembrane region" description="Helical" evidence="2">
    <location>
        <begin position="104"/>
        <end position="121"/>
    </location>
</feature>
<feature type="domain" description="DUF6534" evidence="3">
    <location>
        <begin position="178"/>
        <end position="265"/>
    </location>
</feature>
<name>A0A427YT27_9TREE</name>
<feature type="region of interest" description="Disordered" evidence="1">
    <location>
        <begin position="324"/>
        <end position="346"/>
    </location>
</feature>
<protein>
    <recommendedName>
        <fullName evidence="3">DUF6534 domain-containing protein</fullName>
    </recommendedName>
</protein>
<dbReference type="Proteomes" id="UP000279259">
    <property type="component" value="Unassembled WGS sequence"/>
</dbReference>
<proteinExistence type="predicted"/>
<dbReference type="Pfam" id="PF20152">
    <property type="entry name" value="DUF6534"/>
    <property type="match status" value="1"/>
</dbReference>
<comment type="caution">
    <text evidence="4">The sequence shown here is derived from an EMBL/GenBank/DDBJ whole genome shotgun (WGS) entry which is preliminary data.</text>
</comment>
<keyword evidence="2" id="KW-0472">Membrane</keyword>
<accession>A0A427YT27</accession>
<dbReference type="PANTHER" id="PTHR40465">
    <property type="entry name" value="CHROMOSOME 1, WHOLE GENOME SHOTGUN SEQUENCE"/>
    <property type="match status" value="1"/>
</dbReference>